<keyword evidence="3" id="KW-1185">Reference proteome</keyword>
<accession>A0AAE1C6A6</accession>
<dbReference type="AlphaFoldDB" id="A0AAE1C6A6"/>
<dbReference type="EMBL" id="JAUTXT010000001">
    <property type="protein sequence ID" value="KAK3679880.1"/>
    <property type="molecule type" value="Genomic_DNA"/>
</dbReference>
<gene>
    <name evidence="2" type="ORF">LTR78_000256</name>
</gene>
<reference evidence="2" key="1">
    <citation type="submission" date="2023-07" db="EMBL/GenBank/DDBJ databases">
        <title>Black Yeasts Isolated from many extreme environments.</title>
        <authorList>
            <person name="Coleine C."/>
            <person name="Stajich J.E."/>
            <person name="Selbmann L."/>
        </authorList>
    </citation>
    <scope>NUCLEOTIDE SEQUENCE</scope>
    <source>
        <strain evidence="2">CCFEE 5485</strain>
    </source>
</reference>
<evidence type="ECO:0000313" key="3">
    <source>
        <dbReference type="Proteomes" id="UP001274830"/>
    </source>
</evidence>
<keyword evidence="1" id="KW-0732">Signal</keyword>
<comment type="caution">
    <text evidence="2">The sequence shown here is derived from an EMBL/GenBank/DDBJ whole genome shotgun (WGS) entry which is preliminary data.</text>
</comment>
<protein>
    <submittedName>
        <fullName evidence="2">Uncharacterized protein</fullName>
    </submittedName>
</protein>
<evidence type="ECO:0000256" key="1">
    <source>
        <dbReference type="SAM" id="SignalP"/>
    </source>
</evidence>
<evidence type="ECO:0000313" key="2">
    <source>
        <dbReference type="EMBL" id="KAK3679880.1"/>
    </source>
</evidence>
<sequence>MLALTIVAAFATTTISIAIPQGGDSILVPSNTSVWYYQAGGWPNSIECLDHVANGTLVEGVCTCLDYASLGIFQSPSNDCSLTVYEGTNVCGADATSKTTTRIPAGNSLTCVNTDVDAGLTASGVWACG</sequence>
<name>A0AAE1C6A6_9PEZI</name>
<dbReference type="Proteomes" id="UP001274830">
    <property type="component" value="Unassembled WGS sequence"/>
</dbReference>
<proteinExistence type="predicted"/>
<organism evidence="2 3">
    <name type="scientific">Recurvomyces mirabilis</name>
    <dbReference type="NCBI Taxonomy" id="574656"/>
    <lineage>
        <taxon>Eukaryota</taxon>
        <taxon>Fungi</taxon>
        <taxon>Dikarya</taxon>
        <taxon>Ascomycota</taxon>
        <taxon>Pezizomycotina</taxon>
        <taxon>Dothideomycetes</taxon>
        <taxon>Dothideomycetidae</taxon>
        <taxon>Mycosphaerellales</taxon>
        <taxon>Teratosphaeriaceae</taxon>
        <taxon>Recurvomyces</taxon>
    </lineage>
</organism>
<feature type="chain" id="PRO_5042215919" evidence="1">
    <location>
        <begin position="19"/>
        <end position="129"/>
    </location>
</feature>
<feature type="signal peptide" evidence="1">
    <location>
        <begin position="1"/>
        <end position="18"/>
    </location>
</feature>